<organism evidence="4 5">
    <name type="scientific">Chara braunii</name>
    <name type="common">Braun's stonewort</name>
    <dbReference type="NCBI Taxonomy" id="69332"/>
    <lineage>
        <taxon>Eukaryota</taxon>
        <taxon>Viridiplantae</taxon>
        <taxon>Streptophyta</taxon>
        <taxon>Charophyceae</taxon>
        <taxon>Charales</taxon>
        <taxon>Characeae</taxon>
        <taxon>Chara</taxon>
    </lineage>
</organism>
<evidence type="ECO:0000256" key="1">
    <source>
        <dbReference type="SAM" id="Coils"/>
    </source>
</evidence>
<dbReference type="Proteomes" id="UP000265515">
    <property type="component" value="Unassembled WGS sequence"/>
</dbReference>
<proteinExistence type="predicted"/>
<dbReference type="EMBL" id="BFEA01004711">
    <property type="protein sequence ID" value="GBG47726.1"/>
    <property type="molecule type" value="Genomic_DNA"/>
</dbReference>
<dbReference type="Gramene" id="GBG47988">
    <property type="protein sequence ID" value="GBG47988"/>
    <property type="gene ID" value="CBR_g81677"/>
</dbReference>
<name>A0A388JL35_CHABU</name>
<accession>A0A388JL35</accession>
<feature type="compositionally biased region" description="Low complexity" evidence="2">
    <location>
        <begin position="402"/>
        <end position="426"/>
    </location>
</feature>
<keyword evidence="1" id="KW-0175">Coiled coil</keyword>
<evidence type="ECO:0000313" key="3">
    <source>
        <dbReference type="EMBL" id="GBG47726.1"/>
    </source>
</evidence>
<dbReference type="Gramene" id="GBG47726">
    <property type="protein sequence ID" value="GBG47726"/>
    <property type="gene ID" value="CBR_g81364"/>
</dbReference>
<dbReference type="EMBL" id="BFEA01004814">
    <property type="protein sequence ID" value="GBG47988.1"/>
    <property type="molecule type" value="Genomic_DNA"/>
</dbReference>
<feature type="region of interest" description="Disordered" evidence="2">
    <location>
        <begin position="333"/>
        <end position="430"/>
    </location>
</feature>
<gene>
    <name evidence="3" type="ORF">CBR_g81364</name>
    <name evidence="4" type="ORF">CBR_g81677</name>
</gene>
<evidence type="ECO:0000313" key="5">
    <source>
        <dbReference type="Proteomes" id="UP000265515"/>
    </source>
</evidence>
<feature type="compositionally biased region" description="Low complexity" evidence="2">
    <location>
        <begin position="344"/>
        <end position="355"/>
    </location>
</feature>
<protein>
    <submittedName>
        <fullName evidence="4">Uncharacterized protein</fullName>
    </submittedName>
</protein>
<feature type="coiled-coil region" evidence="1">
    <location>
        <begin position="52"/>
        <end position="79"/>
    </location>
</feature>
<reference evidence="4 5" key="1">
    <citation type="journal article" date="2018" name="Cell">
        <title>The Chara Genome: Secondary Complexity and Implications for Plant Terrestrialization.</title>
        <authorList>
            <person name="Nishiyama T."/>
            <person name="Sakayama H."/>
            <person name="Vries J.D."/>
            <person name="Buschmann H."/>
            <person name="Saint-Marcoux D."/>
            <person name="Ullrich K.K."/>
            <person name="Haas F.B."/>
            <person name="Vanderstraeten L."/>
            <person name="Becker D."/>
            <person name="Lang D."/>
            <person name="Vosolsobe S."/>
            <person name="Rombauts S."/>
            <person name="Wilhelmsson P.K.I."/>
            <person name="Janitza P."/>
            <person name="Kern R."/>
            <person name="Heyl A."/>
            <person name="Rumpler F."/>
            <person name="Villalobos L.I.A.C."/>
            <person name="Clay J.M."/>
            <person name="Skokan R."/>
            <person name="Toyoda A."/>
            <person name="Suzuki Y."/>
            <person name="Kagoshima H."/>
            <person name="Schijlen E."/>
            <person name="Tajeshwar N."/>
            <person name="Catarino B."/>
            <person name="Hetherington A.J."/>
            <person name="Saltykova A."/>
            <person name="Bonnot C."/>
            <person name="Breuninger H."/>
            <person name="Symeonidi A."/>
            <person name="Radhakrishnan G.V."/>
            <person name="Van Nieuwerburgh F."/>
            <person name="Deforce D."/>
            <person name="Chang C."/>
            <person name="Karol K.G."/>
            <person name="Hedrich R."/>
            <person name="Ulvskov P."/>
            <person name="Glockner G."/>
            <person name="Delwiche C.F."/>
            <person name="Petrasek J."/>
            <person name="Van de Peer Y."/>
            <person name="Friml J."/>
            <person name="Beilby M."/>
            <person name="Dolan L."/>
            <person name="Kohara Y."/>
            <person name="Sugano S."/>
            <person name="Fujiyama A."/>
            <person name="Delaux P.-M."/>
            <person name="Quint M."/>
            <person name="TheiBen G."/>
            <person name="Hagemann M."/>
            <person name="Harholt J."/>
            <person name="Dunand C."/>
            <person name="Zachgo S."/>
            <person name="Langdale J."/>
            <person name="Maumus F."/>
            <person name="Straeten D.V.D."/>
            <person name="Gould S.B."/>
            <person name="Rensing S.A."/>
        </authorList>
    </citation>
    <scope>NUCLEOTIDE SEQUENCE [LARGE SCALE GENOMIC DNA]</scope>
    <source>
        <strain evidence="4 5">S276</strain>
    </source>
</reference>
<feature type="compositionally biased region" description="Polar residues" evidence="2">
    <location>
        <begin position="1"/>
        <end position="11"/>
    </location>
</feature>
<comment type="caution">
    <text evidence="4">The sequence shown here is derived from an EMBL/GenBank/DDBJ whole genome shotgun (WGS) entry which is preliminary data.</text>
</comment>
<dbReference type="AlphaFoldDB" id="A0A388JL35"/>
<evidence type="ECO:0000313" key="4">
    <source>
        <dbReference type="EMBL" id="GBG47988.1"/>
    </source>
</evidence>
<feature type="region of interest" description="Disordered" evidence="2">
    <location>
        <begin position="1"/>
        <end position="32"/>
    </location>
</feature>
<sequence>MQQEVAHTTALQARHVDPAETTEPTTEDQTKSALASMMHQVILTCNWQQVELARQARTITDYEETLKSLHARLDMLEKDDVLHRHTASSSIDPLTRELEGQLDHLVTLVGNLNSFRHPTTIRQQIAALQADLCQLQQQPTGTCNNVTPKEFKMPKFSIDKFDDYHKADPTSCWQGFTNELSIHLVPPESKISALYLCSTGASQVWLNHLAQTEGVEVSKLHTKITWEAMTGKWRKRFIVDDTRGKGVNRIFSMHQGSQPTREWLTEWQKIVTTPNLDIPFVHLRRKFFQWSVDALSTALGECSLYTDFDQIVEKACEVVQTNRWAANKWRSQPTFVEKSKGPRQQQVAAVQGNGQENDQAMTHESSEGDRVNALPPRCNNNHNKKAAKSASTRKPDSRMSHGRSSTSRRSNTNSARGGAVATGATAPSIRRCNALIKAKKTFVHDKALETKLRGK</sequence>
<evidence type="ECO:0000256" key="2">
    <source>
        <dbReference type="SAM" id="MobiDB-lite"/>
    </source>
</evidence>
<keyword evidence="5" id="KW-1185">Reference proteome</keyword>